<feature type="transmembrane region" description="Helical" evidence="1">
    <location>
        <begin position="64"/>
        <end position="88"/>
    </location>
</feature>
<organism evidence="2">
    <name type="scientific">uncultured Caudovirales phage</name>
    <dbReference type="NCBI Taxonomy" id="2100421"/>
    <lineage>
        <taxon>Viruses</taxon>
        <taxon>Duplodnaviria</taxon>
        <taxon>Heunggongvirae</taxon>
        <taxon>Uroviricota</taxon>
        <taxon>Caudoviricetes</taxon>
        <taxon>Peduoviridae</taxon>
        <taxon>Maltschvirus</taxon>
        <taxon>Maltschvirus maltsch</taxon>
    </lineage>
</organism>
<accession>A0A6J5Q1Q9</accession>
<feature type="transmembrane region" description="Helical" evidence="1">
    <location>
        <begin position="100"/>
        <end position="128"/>
    </location>
</feature>
<evidence type="ECO:0000313" key="2">
    <source>
        <dbReference type="EMBL" id="CAB4175378.1"/>
    </source>
</evidence>
<proteinExistence type="predicted"/>
<feature type="transmembrane region" description="Helical" evidence="1">
    <location>
        <begin position="29"/>
        <end position="52"/>
    </location>
</feature>
<protein>
    <submittedName>
        <fullName evidence="2">Uncharacterized protein</fullName>
    </submittedName>
</protein>
<evidence type="ECO:0000256" key="1">
    <source>
        <dbReference type="SAM" id="Phobius"/>
    </source>
</evidence>
<gene>
    <name evidence="2" type="ORF">UFOVP972_159</name>
</gene>
<reference evidence="2" key="1">
    <citation type="submission" date="2020-05" db="EMBL/GenBank/DDBJ databases">
        <authorList>
            <person name="Chiriac C."/>
            <person name="Salcher M."/>
            <person name="Ghai R."/>
            <person name="Kavagutti S V."/>
        </authorList>
    </citation>
    <scope>NUCLEOTIDE SEQUENCE</scope>
</reference>
<name>A0A6J5Q1Q9_9CAUD</name>
<sequence>MKLNQNSISARLYRWFYITDTMPQSLCPYFWKLVIAYILVTPFAILNFPIFLFKQQDSVENTTYRFFIGAILWVVISLAIMMIVGPLSTLFTGFLHDGSFLAIIQSTGFLTLFVVITFALMGGLSYLASKIKEQNRRRRSEWIWDEYGDYIKNPDYSPYAAKPNIIIEFIKATYHKYCPKIDWK</sequence>
<keyword evidence="1" id="KW-1133">Transmembrane helix</keyword>
<dbReference type="EMBL" id="LR796923">
    <property type="protein sequence ID" value="CAB4175378.1"/>
    <property type="molecule type" value="Genomic_DNA"/>
</dbReference>
<keyword evidence="1" id="KW-0472">Membrane</keyword>
<keyword evidence="1" id="KW-0812">Transmembrane</keyword>